<name>A0A2M4DJI3_ANODA</name>
<proteinExistence type="predicted"/>
<accession>A0A2M4DJI3</accession>
<sequence>MLLATIIILLAVIIVIVLSVTITTTFHTTFFTTPPPPPPQAAPRLVALAAILFMLAHHHHKSSVVPLPHTIHLMSPIATAARRFSQRVGAVVVELRYTRHRSRNRTGGPNSSNRTMRRHRKRAQCMIVCSIVR</sequence>
<protein>
    <submittedName>
        <fullName evidence="2">Putative secreted protein</fullName>
    </submittedName>
</protein>
<organism evidence="2">
    <name type="scientific">Anopheles darlingi</name>
    <name type="common">Mosquito</name>
    <dbReference type="NCBI Taxonomy" id="43151"/>
    <lineage>
        <taxon>Eukaryota</taxon>
        <taxon>Metazoa</taxon>
        <taxon>Ecdysozoa</taxon>
        <taxon>Arthropoda</taxon>
        <taxon>Hexapoda</taxon>
        <taxon>Insecta</taxon>
        <taxon>Pterygota</taxon>
        <taxon>Neoptera</taxon>
        <taxon>Endopterygota</taxon>
        <taxon>Diptera</taxon>
        <taxon>Nematocera</taxon>
        <taxon>Culicoidea</taxon>
        <taxon>Culicidae</taxon>
        <taxon>Anophelinae</taxon>
        <taxon>Anopheles</taxon>
    </lineage>
</organism>
<dbReference type="AlphaFoldDB" id="A0A2M4DJI3"/>
<evidence type="ECO:0000313" key="2">
    <source>
        <dbReference type="EMBL" id="MBW77338.1"/>
    </source>
</evidence>
<reference evidence="2" key="1">
    <citation type="submission" date="2018-01" db="EMBL/GenBank/DDBJ databases">
        <title>An insight into the sialome of Amazonian anophelines.</title>
        <authorList>
            <person name="Ribeiro J.M."/>
            <person name="Scarpassa V."/>
            <person name="Calvo E."/>
        </authorList>
    </citation>
    <scope>NUCLEOTIDE SEQUENCE</scope>
</reference>
<feature type="compositionally biased region" description="Polar residues" evidence="1">
    <location>
        <begin position="105"/>
        <end position="114"/>
    </location>
</feature>
<dbReference type="EMBL" id="GGFL01013160">
    <property type="protein sequence ID" value="MBW77338.1"/>
    <property type="molecule type" value="Transcribed_RNA"/>
</dbReference>
<evidence type="ECO:0000256" key="1">
    <source>
        <dbReference type="SAM" id="MobiDB-lite"/>
    </source>
</evidence>
<feature type="region of interest" description="Disordered" evidence="1">
    <location>
        <begin position="100"/>
        <end position="119"/>
    </location>
</feature>